<dbReference type="PANTHER" id="PTHR47354">
    <property type="entry name" value="NADH OXIDOREDUCTASE HCR"/>
    <property type="match status" value="1"/>
</dbReference>
<evidence type="ECO:0000256" key="1">
    <source>
        <dbReference type="ARBA" id="ARBA00001974"/>
    </source>
</evidence>
<evidence type="ECO:0000259" key="10">
    <source>
        <dbReference type="PROSITE" id="PS51384"/>
    </source>
</evidence>
<evidence type="ECO:0000313" key="11">
    <source>
        <dbReference type="EMBL" id="SDH04344.1"/>
    </source>
</evidence>
<dbReference type="InterPro" id="IPR008333">
    <property type="entry name" value="Cbr1-like_FAD-bd_dom"/>
</dbReference>
<dbReference type="InterPro" id="IPR006058">
    <property type="entry name" value="2Fe2S_fd_BS"/>
</dbReference>
<dbReference type="PANTHER" id="PTHR47354:SF8">
    <property type="entry name" value="1,2-PHENYLACETYL-COA EPOXIDASE, SUBUNIT E"/>
    <property type="match status" value="1"/>
</dbReference>
<dbReference type="STRING" id="405671.SAMN05421827_11592"/>
<dbReference type="PROSITE" id="PS51085">
    <property type="entry name" value="2FE2S_FER_2"/>
    <property type="match status" value="1"/>
</dbReference>
<dbReference type="EMBL" id="FNCH01000015">
    <property type="protein sequence ID" value="SDH04344.1"/>
    <property type="molecule type" value="Genomic_DNA"/>
</dbReference>
<evidence type="ECO:0000256" key="2">
    <source>
        <dbReference type="ARBA" id="ARBA00022630"/>
    </source>
</evidence>
<reference evidence="12" key="1">
    <citation type="submission" date="2016-10" db="EMBL/GenBank/DDBJ databases">
        <authorList>
            <person name="Varghese N."/>
            <person name="Submissions S."/>
        </authorList>
    </citation>
    <scope>NUCLEOTIDE SEQUENCE [LARGE SCALE GENOMIC DNA]</scope>
    <source>
        <strain evidence="12">DSM 17933</strain>
    </source>
</reference>
<dbReference type="Gene3D" id="2.40.30.10">
    <property type="entry name" value="Translation factors"/>
    <property type="match status" value="1"/>
</dbReference>
<dbReference type="Proteomes" id="UP000199643">
    <property type="component" value="Unassembled WGS sequence"/>
</dbReference>
<dbReference type="InterPro" id="IPR050415">
    <property type="entry name" value="MRET"/>
</dbReference>
<dbReference type="PRINTS" id="PR00371">
    <property type="entry name" value="FPNCR"/>
</dbReference>
<evidence type="ECO:0000256" key="7">
    <source>
        <dbReference type="ARBA" id="ARBA00023004"/>
    </source>
</evidence>
<dbReference type="InterPro" id="IPR001709">
    <property type="entry name" value="Flavoprot_Pyr_Nucl_cyt_Rdtase"/>
</dbReference>
<feature type="domain" description="FAD-binding FR-type" evidence="10">
    <location>
        <begin position="1"/>
        <end position="121"/>
    </location>
</feature>
<dbReference type="Pfam" id="PF00111">
    <property type="entry name" value="Fer2"/>
    <property type="match status" value="1"/>
</dbReference>
<keyword evidence="3" id="KW-0001">2Fe-2S</keyword>
<keyword evidence="12" id="KW-1185">Reference proteome</keyword>
<dbReference type="SUPFAM" id="SSF63380">
    <property type="entry name" value="Riboflavin synthase domain-like"/>
    <property type="match status" value="1"/>
</dbReference>
<gene>
    <name evidence="11" type="ORF">SAMN05421827_11592</name>
</gene>
<sequence>MIIEFTPTAFHFTFKTLSLHMFKLRINKIIKQPGDNITFQLEEVDEYPAYLAGQFLSLVFQGKHREVRRSYSFNSSPDVDEPLAITVKRVENGEISRFLHHKTSVNDILFAQEPQGLFSYMPDEHLERDLFLFAAGVGITPLFSILKTALVREQKSLITLIYSNRSKEETLFYDELIDWQQKYPDRLKIVWIFSNSKNLMTARLNKFYIEKLIKEHLHFHPDNALFYSCGPIIYMDLCRITLLGMGFDIKQIKRETFVLPEDEVDEDDSSEKVVDKNTYSVILNFKGESYNLEVPWPKRILDVALENKIKLPYSCRGGVCSTCVANCTKGGVRMDYNEVLTDDELERGRVLVCTGHPTENGTTIAW</sequence>
<dbReference type="SUPFAM" id="SSF54292">
    <property type="entry name" value="2Fe-2S ferredoxin-like"/>
    <property type="match status" value="1"/>
</dbReference>
<keyword evidence="8" id="KW-0411">Iron-sulfur</keyword>
<keyword evidence="2" id="KW-0285">Flavoprotein</keyword>
<keyword evidence="5" id="KW-0274">FAD</keyword>
<organism evidence="11 12">
    <name type="scientific">Pedobacter terrae</name>
    <dbReference type="NCBI Taxonomy" id="405671"/>
    <lineage>
        <taxon>Bacteria</taxon>
        <taxon>Pseudomonadati</taxon>
        <taxon>Bacteroidota</taxon>
        <taxon>Sphingobacteriia</taxon>
        <taxon>Sphingobacteriales</taxon>
        <taxon>Sphingobacteriaceae</taxon>
        <taxon>Pedobacter</taxon>
    </lineage>
</organism>
<keyword evidence="6" id="KW-0560">Oxidoreductase</keyword>
<evidence type="ECO:0000313" key="12">
    <source>
        <dbReference type="Proteomes" id="UP000199643"/>
    </source>
</evidence>
<dbReference type="RefSeq" id="WP_317039661.1">
    <property type="nucleotide sequence ID" value="NZ_FNCH01000015.1"/>
</dbReference>
<protein>
    <submittedName>
        <fullName evidence="11">Ring-1,2-phenylacetyl-CoA epoxidase subunit PaaE</fullName>
    </submittedName>
</protein>
<dbReference type="InterPro" id="IPR017927">
    <property type="entry name" value="FAD-bd_FR_type"/>
</dbReference>
<dbReference type="GO" id="GO:0016491">
    <property type="term" value="F:oxidoreductase activity"/>
    <property type="evidence" value="ECO:0007669"/>
    <property type="project" value="UniProtKB-KW"/>
</dbReference>
<dbReference type="Pfam" id="PF00175">
    <property type="entry name" value="NAD_binding_1"/>
    <property type="match status" value="1"/>
</dbReference>
<accession>A0A1G7Z6N0</accession>
<dbReference type="InterPro" id="IPR001433">
    <property type="entry name" value="OxRdtase_FAD/NAD-bd"/>
</dbReference>
<dbReference type="GO" id="GO:0050660">
    <property type="term" value="F:flavin adenine dinucleotide binding"/>
    <property type="evidence" value="ECO:0007669"/>
    <property type="project" value="TreeGrafter"/>
</dbReference>
<evidence type="ECO:0000256" key="5">
    <source>
        <dbReference type="ARBA" id="ARBA00022827"/>
    </source>
</evidence>
<dbReference type="PROSITE" id="PS51384">
    <property type="entry name" value="FAD_FR"/>
    <property type="match status" value="1"/>
</dbReference>
<name>A0A1G7Z6N0_9SPHI</name>
<dbReference type="InterPro" id="IPR039261">
    <property type="entry name" value="FNR_nucleotide-bd"/>
</dbReference>
<dbReference type="InterPro" id="IPR017938">
    <property type="entry name" value="Riboflavin_synthase-like_b-brl"/>
</dbReference>
<dbReference type="InterPro" id="IPR036010">
    <property type="entry name" value="2Fe-2S_ferredoxin-like_sf"/>
</dbReference>
<keyword evidence="7" id="KW-0408">Iron</keyword>
<evidence type="ECO:0000256" key="8">
    <source>
        <dbReference type="ARBA" id="ARBA00023014"/>
    </source>
</evidence>
<evidence type="ECO:0000256" key="3">
    <source>
        <dbReference type="ARBA" id="ARBA00022714"/>
    </source>
</evidence>
<dbReference type="InterPro" id="IPR001041">
    <property type="entry name" value="2Fe-2S_ferredoxin-type"/>
</dbReference>
<evidence type="ECO:0000259" key="9">
    <source>
        <dbReference type="PROSITE" id="PS51085"/>
    </source>
</evidence>
<dbReference type="CDD" id="cd06214">
    <property type="entry name" value="PA_degradation_oxidoreductase_like"/>
    <property type="match status" value="1"/>
</dbReference>
<evidence type="ECO:0000256" key="4">
    <source>
        <dbReference type="ARBA" id="ARBA00022723"/>
    </source>
</evidence>
<dbReference type="Gene3D" id="3.40.50.80">
    <property type="entry name" value="Nucleotide-binding domain of ferredoxin-NADP reductase (FNR) module"/>
    <property type="match status" value="1"/>
</dbReference>
<dbReference type="PROSITE" id="PS00197">
    <property type="entry name" value="2FE2S_FER_1"/>
    <property type="match status" value="1"/>
</dbReference>
<dbReference type="GO" id="GO:0046872">
    <property type="term" value="F:metal ion binding"/>
    <property type="evidence" value="ECO:0007669"/>
    <property type="project" value="UniProtKB-KW"/>
</dbReference>
<feature type="domain" description="2Fe-2S ferredoxin-type" evidence="9">
    <location>
        <begin position="279"/>
        <end position="366"/>
    </location>
</feature>
<dbReference type="AlphaFoldDB" id="A0A1G7Z6N0"/>
<evidence type="ECO:0000256" key="6">
    <source>
        <dbReference type="ARBA" id="ARBA00023002"/>
    </source>
</evidence>
<proteinExistence type="predicted"/>
<dbReference type="Pfam" id="PF00970">
    <property type="entry name" value="FAD_binding_6"/>
    <property type="match status" value="1"/>
</dbReference>
<comment type="cofactor">
    <cofactor evidence="1">
        <name>FAD</name>
        <dbReference type="ChEBI" id="CHEBI:57692"/>
    </cofactor>
</comment>
<dbReference type="CDD" id="cd00207">
    <property type="entry name" value="fer2"/>
    <property type="match status" value="1"/>
</dbReference>
<dbReference type="InterPro" id="IPR012675">
    <property type="entry name" value="Beta-grasp_dom_sf"/>
</dbReference>
<dbReference type="GO" id="GO:0051537">
    <property type="term" value="F:2 iron, 2 sulfur cluster binding"/>
    <property type="evidence" value="ECO:0007669"/>
    <property type="project" value="UniProtKB-KW"/>
</dbReference>
<dbReference type="Gene3D" id="3.10.20.30">
    <property type="match status" value="1"/>
</dbReference>
<dbReference type="PRINTS" id="PR00406">
    <property type="entry name" value="CYTB5RDTASE"/>
</dbReference>
<keyword evidence="4" id="KW-0479">Metal-binding</keyword>
<dbReference type="SUPFAM" id="SSF52343">
    <property type="entry name" value="Ferredoxin reductase-like, C-terminal NADP-linked domain"/>
    <property type="match status" value="1"/>
</dbReference>